<dbReference type="CDD" id="cd01949">
    <property type="entry name" value="GGDEF"/>
    <property type="match status" value="1"/>
</dbReference>
<dbReference type="InterPro" id="IPR000014">
    <property type="entry name" value="PAS"/>
</dbReference>
<dbReference type="Pfam" id="PF08448">
    <property type="entry name" value="PAS_4"/>
    <property type="match status" value="1"/>
</dbReference>
<dbReference type="PROSITE" id="PS50887">
    <property type="entry name" value="GGDEF"/>
    <property type="match status" value="1"/>
</dbReference>
<feature type="domain" description="PAS" evidence="2">
    <location>
        <begin position="141"/>
        <end position="211"/>
    </location>
</feature>
<dbReference type="Proteomes" id="UP000533598">
    <property type="component" value="Unassembled WGS sequence"/>
</dbReference>
<dbReference type="Pfam" id="PF00990">
    <property type="entry name" value="GGDEF"/>
    <property type="match status" value="1"/>
</dbReference>
<dbReference type="InterPro" id="IPR052155">
    <property type="entry name" value="Biofilm_reg_signaling"/>
</dbReference>
<dbReference type="SUPFAM" id="SSF55073">
    <property type="entry name" value="Nucleotide cyclase"/>
    <property type="match status" value="1"/>
</dbReference>
<reference evidence="6 7" key="1">
    <citation type="submission" date="2020-08" db="EMBL/GenBank/DDBJ databases">
        <title>Sequencing the genomes of 1000 actinobacteria strains.</title>
        <authorList>
            <person name="Klenk H.-P."/>
        </authorList>
    </citation>
    <scope>NUCLEOTIDE SEQUENCE [LARGE SCALE GENOMIC DNA]</scope>
    <source>
        <strain evidence="6 7">DSM 44230</strain>
    </source>
</reference>
<dbReference type="SUPFAM" id="SSF55785">
    <property type="entry name" value="PYP-like sensor domain (PAS domain)"/>
    <property type="match status" value="1"/>
</dbReference>
<feature type="domain" description="PAC" evidence="3">
    <location>
        <begin position="211"/>
        <end position="267"/>
    </location>
</feature>
<dbReference type="Gene3D" id="3.30.70.270">
    <property type="match status" value="1"/>
</dbReference>
<keyword evidence="7" id="KW-1185">Reference proteome</keyword>
<dbReference type="PROSITE" id="PS50883">
    <property type="entry name" value="EAL"/>
    <property type="match status" value="1"/>
</dbReference>
<evidence type="ECO:0000259" key="2">
    <source>
        <dbReference type="PROSITE" id="PS50112"/>
    </source>
</evidence>
<sequence>MNRAELAERWLAEITRTVYVPMSRTEIGEFLLELVHELVEELRAPDGETSRAGEVGQALVGGQFTRAESLLCSMRVLGSGLPELDELAGRPELTQRVILALGAVSAGYAEAMRQRTFEQQEDVKQALLRAKDNAERAMRGSEARLREVFTSSVVGIAITELDGTFVNFNQALCGILGQDPADLGGRGLMDFVHPDTAGEVARAYDALFAGRQERFRVLARLHKGEEETGFAYLAVSLLRDEQGSPTSCVTMVEDVTELKMVQDRLHHQALHDRLTGLANRQFFLTRLESVLGRIEPSTGMSLYHLDIDGFGMINSGLGHEVGDQVLQLVAAKLKMVVDKEKALVARFGGDEFAILIEHTASTPDVATMAARINEELGEPVYLTERGVAVSASIGVVQQQAGRIKPVELLRSAAGTLRRVKASGRRQWGLHDPDADRRDRDWFALAATMPGAWENGELRLLYQPVRQLADDRLAGVEVLLHWVHPDRGEIGHDECVRLAEETGLTILIGQWMLRTACEQVRLWQQEFQAPVPPIGLRLGKSQAADPDLVGDVRKVLDGYGLLPDQLWLGVPAAALLAGFGEVEDNVETLAGMEIPVLLDEFCCGTDELTLLDELAVSSVRLSARLVQRLGHPCPPTLLTEAVRNLVPLVHQLEAAVLMDGITTAEHAHRCRNLGADLAQGAYFGRPGPPAEMSALLARSFS</sequence>
<evidence type="ECO:0000313" key="7">
    <source>
        <dbReference type="Proteomes" id="UP000533598"/>
    </source>
</evidence>
<organism evidence="6 7">
    <name type="scientific">Crossiella cryophila</name>
    <dbReference type="NCBI Taxonomy" id="43355"/>
    <lineage>
        <taxon>Bacteria</taxon>
        <taxon>Bacillati</taxon>
        <taxon>Actinomycetota</taxon>
        <taxon>Actinomycetes</taxon>
        <taxon>Pseudonocardiales</taxon>
        <taxon>Pseudonocardiaceae</taxon>
        <taxon>Crossiella</taxon>
    </lineage>
</organism>
<accession>A0A7W7CKL9</accession>
<dbReference type="InterPro" id="IPR029787">
    <property type="entry name" value="Nucleotide_cyclase"/>
</dbReference>
<dbReference type="InterPro" id="IPR001633">
    <property type="entry name" value="EAL_dom"/>
</dbReference>
<dbReference type="SMART" id="SM00267">
    <property type="entry name" value="GGDEF"/>
    <property type="match status" value="1"/>
</dbReference>
<dbReference type="InterPro" id="IPR000160">
    <property type="entry name" value="GGDEF_dom"/>
</dbReference>
<protein>
    <submittedName>
        <fullName evidence="6">Diguanylate cyclase (GGDEF)-like protein/PAS domain S-box-containing protein</fullName>
    </submittedName>
</protein>
<dbReference type="Pfam" id="PF00563">
    <property type="entry name" value="EAL"/>
    <property type="match status" value="1"/>
</dbReference>
<dbReference type="InterPro" id="IPR013656">
    <property type="entry name" value="PAS_4"/>
</dbReference>
<gene>
    <name evidence="6" type="ORF">HNR67_007644</name>
</gene>
<feature type="domain" description="GGDEF" evidence="5">
    <location>
        <begin position="298"/>
        <end position="432"/>
    </location>
</feature>
<dbReference type="PANTHER" id="PTHR44757:SF2">
    <property type="entry name" value="BIOFILM ARCHITECTURE MAINTENANCE PROTEIN MBAA"/>
    <property type="match status" value="1"/>
</dbReference>
<dbReference type="PROSITE" id="PS50112">
    <property type="entry name" value="PAS"/>
    <property type="match status" value="1"/>
</dbReference>
<name>A0A7W7CKL9_9PSEU</name>
<dbReference type="PROSITE" id="PS50113">
    <property type="entry name" value="PAC"/>
    <property type="match status" value="1"/>
</dbReference>
<dbReference type="Gene3D" id="3.20.20.450">
    <property type="entry name" value="EAL domain"/>
    <property type="match status" value="1"/>
</dbReference>
<dbReference type="CDD" id="cd01948">
    <property type="entry name" value="EAL"/>
    <property type="match status" value="1"/>
</dbReference>
<dbReference type="InterPro" id="IPR043128">
    <property type="entry name" value="Rev_trsase/Diguanyl_cyclase"/>
</dbReference>
<feature type="coiled-coil region" evidence="1">
    <location>
        <begin position="117"/>
        <end position="144"/>
    </location>
</feature>
<dbReference type="Gene3D" id="3.30.450.20">
    <property type="entry name" value="PAS domain"/>
    <property type="match status" value="1"/>
</dbReference>
<dbReference type="SMART" id="SM00052">
    <property type="entry name" value="EAL"/>
    <property type="match status" value="1"/>
</dbReference>
<dbReference type="NCBIfam" id="TIGR00254">
    <property type="entry name" value="GGDEF"/>
    <property type="match status" value="1"/>
</dbReference>
<dbReference type="SMART" id="SM00091">
    <property type="entry name" value="PAS"/>
    <property type="match status" value="1"/>
</dbReference>
<dbReference type="InterPro" id="IPR035919">
    <property type="entry name" value="EAL_sf"/>
</dbReference>
<evidence type="ECO:0000259" key="3">
    <source>
        <dbReference type="PROSITE" id="PS50113"/>
    </source>
</evidence>
<proteinExistence type="predicted"/>
<evidence type="ECO:0000259" key="4">
    <source>
        <dbReference type="PROSITE" id="PS50883"/>
    </source>
</evidence>
<evidence type="ECO:0000256" key="1">
    <source>
        <dbReference type="SAM" id="Coils"/>
    </source>
</evidence>
<evidence type="ECO:0000313" key="6">
    <source>
        <dbReference type="EMBL" id="MBB4681526.1"/>
    </source>
</evidence>
<dbReference type="EMBL" id="JACHMH010000001">
    <property type="protein sequence ID" value="MBB4681526.1"/>
    <property type="molecule type" value="Genomic_DNA"/>
</dbReference>
<dbReference type="NCBIfam" id="TIGR00229">
    <property type="entry name" value="sensory_box"/>
    <property type="match status" value="1"/>
</dbReference>
<feature type="domain" description="EAL" evidence="4">
    <location>
        <begin position="441"/>
        <end position="699"/>
    </location>
</feature>
<evidence type="ECO:0000259" key="5">
    <source>
        <dbReference type="PROSITE" id="PS50887"/>
    </source>
</evidence>
<dbReference type="RefSeq" id="WP_185008166.1">
    <property type="nucleotide sequence ID" value="NZ_BAAAUI010000012.1"/>
</dbReference>
<keyword evidence="1" id="KW-0175">Coiled coil</keyword>
<dbReference type="InterPro" id="IPR000700">
    <property type="entry name" value="PAS-assoc_C"/>
</dbReference>
<dbReference type="AlphaFoldDB" id="A0A7W7CKL9"/>
<dbReference type="InterPro" id="IPR035965">
    <property type="entry name" value="PAS-like_dom_sf"/>
</dbReference>
<dbReference type="SUPFAM" id="SSF141868">
    <property type="entry name" value="EAL domain-like"/>
    <property type="match status" value="1"/>
</dbReference>
<dbReference type="CDD" id="cd00130">
    <property type="entry name" value="PAS"/>
    <property type="match status" value="1"/>
</dbReference>
<dbReference type="PANTHER" id="PTHR44757">
    <property type="entry name" value="DIGUANYLATE CYCLASE DGCP"/>
    <property type="match status" value="1"/>
</dbReference>
<comment type="caution">
    <text evidence="6">The sequence shown here is derived from an EMBL/GenBank/DDBJ whole genome shotgun (WGS) entry which is preliminary data.</text>
</comment>